<dbReference type="SMART" id="SM00448">
    <property type="entry name" value="REC"/>
    <property type="match status" value="1"/>
</dbReference>
<proteinExistence type="predicted"/>
<keyword evidence="4" id="KW-0238">DNA-binding</keyword>
<dbReference type="PANTHER" id="PTHR48111:SF1">
    <property type="entry name" value="TWO-COMPONENT RESPONSE REGULATOR ORR33"/>
    <property type="match status" value="1"/>
</dbReference>
<protein>
    <submittedName>
        <fullName evidence="8">FixJ family two-component response regulator</fullName>
    </submittedName>
</protein>
<dbReference type="PANTHER" id="PTHR48111">
    <property type="entry name" value="REGULATOR OF RPOS"/>
    <property type="match status" value="1"/>
</dbReference>
<dbReference type="GO" id="GO:0005829">
    <property type="term" value="C:cytosol"/>
    <property type="evidence" value="ECO:0007669"/>
    <property type="project" value="TreeGrafter"/>
</dbReference>
<keyword evidence="3" id="KW-0805">Transcription regulation</keyword>
<sequence length="126" mass="13777">MSATPYLVSVVDDDLSVRESLQDLLRAFCHRVETFASAEEFLASEAATLSDCLILDIGMPGMTGPELQREMASRRLHTPIVFITALKDETLRLQLIKRGAVDCLYKPLGAAGLQLALGSALKKRSQ</sequence>
<dbReference type="GO" id="GO:0000156">
    <property type="term" value="F:phosphorelay response regulator activity"/>
    <property type="evidence" value="ECO:0007669"/>
    <property type="project" value="TreeGrafter"/>
</dbReference>
<evidence type="ECO:0000259" key="7">
    <source>
        <dbReference type="PROSITE" id="PS50110"/>
    </source>
</evidence>
<keyword evidence="2" id="KW-0902">Two-component regulatory system</keyword>
<dbReference type="Gene3D" id="3.40.50.2300">
    <property type="match status" value="1"/>
</dbReference>
<evidence type="ECO:0000256" key="3">
    <source>
        <dbReference type="ARBA" id="ARBA00023015"/>
    </source>
</evidence>
<evidence type="ECO:0000256" key="5">
    <source>
        <dbReference type="ARBA" id="ARBA00023163"/>
    </source>
</evidence>
<keyword evidence="9" id="KW-1185">Reference proteome</keyword>
<evidence type="ECO:0000256" key="1">
    <source>
        <dbReference type="ARBA" id="ARBA00022553"/>
    </source>
</evidence>
<dbReference type="InterPro" id="IPR039420">
    <property type="entry name" value="WalR-like"/>
</dbReference>
<dbReference type="GO" id="GO:0006355">
    <property type="term" value="P:regulation of DNA-templated transcription"/>
    <property type="evidence" value="ECO:0007669"/>
    <property type="project" value="TreeGrafter"/>
</dbReference>
<evidence type="ECO:0000256" key="4">
    <source>
        <dbReference type="ARBA" id="ARBA00023125"/>
    </source>
</evidence>
<keyword evidence="5" id="KW-0804">Transcription</keyword>
<gene>
    <name evidence="8" type="ORF">GGE60_005562</name>
</gene>
<dbReference type="Pfam" id="PF00072">
    <property type="entry name" value="Response_reg"/>
    <property type="match status" value="1"/>
</dbReference>
<reference evidence="8 9" key="1">
    <citation type="submission" date="2020-08" db="EMBL/GenBank/DDBJ databases">
        <title>Genomic Encyclopedia of Type Strains, Phase IV (KMG-V): Genome sequencing to study the core and pangenomes of soil and plant-associated prokaryotes.</title>
        <authorList>
            <person name="Whitman W."/>
        </authorList>
    </citation>
    <scope>NUCLEOTIDE SEQUENCE [LARGE SCALE GENOMIC DNA]</scope>
    <source>
        <strain evidence="8 9">SEMIA 492</strain>
    </source>
</reference>
<accession>A0A7W6ZZ25</accession>
<dbReference type="InterPro" id="IPR011006">
    <property type="entry name" value="CheY-like_superfamily"/>
</dbReference>
<dbReference type="GO" id="GO:0000976">
    <property type="term" value="F:transcription cis-regulatory region binding"/>
    <property type="evidence" value="ECO:0007669"/>
    <property type="project" value="TreeGrafter"/>
</dbReference>
<name>A0A7W6ZZ25_9HYPH</name>
<dbReference type="Proteomes" id="UP000543836">
    <property type="component" value="Unassembled WGS sequence"/>
</dbReference>
<dbReference type="AlphaFoldDB" id="A0A7W6ZZ25"/>
<feature type="modified residue" description="4-aspartylphosphate" evidence="6">
    <location>
        <position position="56"/>
    </location>
</feature>
<dbReference type="SUPFAM" id="SSF52172">
    <property type="entry name" value="CheY-like"/>
    <property type="match status" value="1"/>
</dbReference>
<dbReference type="RefSeq" id="WP_028754859.1">
    <property type="nucleotide sequence ID" value="NZ_JACIIG010000024.1"/>
</dbReference>
<dbReference type="GO" id="GO:0032993">
    <property type="term" value="C:protein-DNA complex"/>
    <property type="evidence" value="ECO:0007669"/>
    <property type="project" value="TreeGrafter"/>
</dbReference>
<organism evidence="8 9">
    <name type="scientific">Rhizobium leucaenae</name>
    <dbReference type="NCBI Taxonomy" id="29450"/>
    <lineage>
        <taxon>Bacteria</taxon>
        <taxon>Pseudomonadati</taxon>
        <taxon>Pseudomonadota</taxon>
        <taxon>Alphaproteobacteria</taxon>
        <taxon>Hyphomicrobiales</taxon>
        <taxon>Rhizobiaceae</taxon>
        <taxon>Rhizobium/Agrobacterium group</taxon>
        <taxon>Rhizobium</taxon>
    </lineage>
</organism>
<keyword evidence="1 6" id="KW-0597">Phosphoprotein</keyword>
<evidence type="ECO:0000313" key="9">
    <source>
        <dbReference type="Proteomes" id="UP000543836"/>
    </source>
</evidence>
<dbReference type="InterPro" id="IPR001789">
    <property type="entry name" value="Sig_transdc_resp-reg_receiver"/>
</dbReference>
<feature type="domain" description="Response regulatory" evidence="7">
    <location>
        <begin position="7"/>
        <end position="121"/>
    </location>
</feature>
<evidence type="ECO:0000256" key="2">
    <source>
        <dbReference type="ARBA" id="ARBA00023012"/>
    </source>
</evidence>
<dbReference type="PROSITE" id="PS50110">
    <property type="entry name" value="RESPONSE_REGULATORY"/>
    <property type="match status" value="1"/>
</dbReference>
<comment type="caution">
    <text evidence="8">The sequence shown here is derived from an EMBL/GenBank/DDBJ whole genome shotgun (WGS) entry which is preliminary data.</text>
</comment>
<evidence type="ECO:0000313" key="8">
    <source>
        <dbReference type="EMBL" id="MBB4571401.1"/>
    </source>
</evidence>
<evidence type="ECO:0000256" key="6">
    <source>
        <dbReference type="PROSITE-ProRule" id="PRU00169"/>
    </source>
</evidence>
<dbReference type="EMBL" id="JACIIG010000024">
    <property type="protein sequence ID" value="MBB4571401.1"/>
    <property type="molecule type" value="Genomic_DNA"/>
</dbReference>